<dbReference type="Proteomes" id="UP000301870">
    <property type="component" value="Chromosome 29"/>
</dbReference>
<name>A0A9J7EL39_SPOLT</name>
<protein>
    <submittedName>
        <fullName evidence="3 4">Uncharacterized protein LOC111359373</fullName>
    </submittedName>
</protein>
<feature type="compositionally biased region" description="Polar residues" evidence="1">
    <location>
        <begin position="446"/>
        <end position="455"/>
    </location>
</feature>
<dbReference type="OrthoDB" id="6819249at2759"/>
<keyword evidence="2" id="KW-1185">Reference proteome</keyword>
<evidence type="ECO:0000256" key="1">
    <source>
        <dbReference type="SAM" id="MobiDB-lite"/>
    </source>
</evidence>
<accession>A0A9J7EL39</accession>
<organism evidence="2 3">
    <name type="scientific">Spodoptera litura</name>
    <name type="common">Asian cotton leafworm</name>
    <dbReference type="NCBI Taxonomy" id="69820"/>
    <lineage>
        <taxon>Eukaryota</taxon>
        <taxon>Metazoa</taxon>
        <taxon>Ecdysozoa</taxon>
        <taxon>Arthropoda</taxon>
        <taxon>Hexapoda</taxon>
        <taxon>Insecta</taxon>
        <taxon>Pterygota</taxon>
        <taxon>Neoptera</taxon>
        <taxon>Endopterygota</taxon>
        <taxon>Lepidoptera</taxon>
        <taxon>Glossata</taxon>
        <taxon>Ditrysia</taxon>
        <taxon>Noctuoidea</taxon>
        <taxon>Noctuidae</taxon>
        <taxon>Amphipyrinae</taxon>
        <taxon>Spodoptera</taxon>
    </lineage>
</organism>
<feature type="compositionally biased region" description="Basic and acidic residues" evidence="1">
    <location>
        <begin position="435"/>
        <end position="445"/>
    </location>
</feature>
<evidence type="ECO:0000313" key="4">
    <source>
        <dbReference type="RefSeq" id="XP_022830663.1"/>
    </source>
</evidence>
<dbReference type="RefSeq" id="XP_022830663.1">
    <property type="nucleotide sequence ID" value="XM_022974895.1"/>
</dbReference>
<dbReference type="RefSeq" id="XP_022830661.1">
    <property type="nucleotide sequence ID" value="XM_022974893.1"/>
</dbReference>
<sequence>MIRKPNIQGRFYLSLNEEDTIHLDNCRVPQHHIEGIRFLYKQFKRKRNGVIINDPLGFGRNIQITLFLKAVQPLLSRPVLILCEEGSENDWYERFFTWTDLSNDVVIEAKNPMLKKAVIINTMVNLHLFCARDWSIIIVDGDKVTSTNPLLKLPLRSSFKIWNTQVNLKENLDRFEEVYKWMYPQETFDKNYFTANSDSAVDVIEKSILLDSFLEDILLRREDLNSSYEKYQREVVMPPPKSTSLMPSILPTFNTPNTTITPVLGPAPPPPPPAPTPTVTITKKNKDATGTKIKRSKTRIDAETANKPYEPVLPITTSITKVIGETSKTYDAFDRNEDFSIENYKRKNKDSADVNKDKPIQIIEIDNRCDMKSGYEPGAESKSTDKLEEMDTLVFGHDTFISKVSDHYKPGHTSSDKKETEPHTILTCKPIGEQGTHKVYPDNKKCSSTVTSSSRKLYEASHSDPERDKKNDRTSLSTRDVDNARVNLEELNKEMRDLGTRDNSDKIAKRQKTDNAPKTVLTFEQYKAKSSLSIKQASGSGTKGTEQVTNSLKRNNIDDKLKECEEKVSKKFKGSFLDSLF</sequence>
<feature type="region of interest" description="Disordered" evidence="1">
    <location>
        <begin position="433"/>
        <end position="482"/>
    </location>
</feature>
<feature type="compositionally biased region" description="Basic and acidic residues" evidence="1">
    <location>
        <begin position="456"/>
        <end position="482"/>
    </location>
</feature>
<dbReference type="KEGG" id="sliu:111359373"/>
<evidence type="ECO:0000313" key="3">
    <source>
        <dbReference type="RefSeq" id="XP_022830661.1"/>
    </source>
</evidence>
<dbReference type="InterPro" id="IPR038718">
    <property type="entry name" value="SNF2-like_sf"/>
</dbReference>
<dbReference type="GeneID" id="111359373"/>
<evidence type="ECO:0000313" key="2">
    <source>
        <dbReference type="Proteomes" id="UP000301870"/>
    </source>
</evidence>
<gene>
    <name evidence="3 4" type="primary">LOC111359373</name>
</gene>
<dbReference type="Gene3D" id="3.40.50.10810">
    <property type="entry name" value="Tandem AAA-ATPase domain"/>
    <property type="match status" value="1"/>
</dbReference>
<proteinExistence type="predicted"/>
<dbReference type="AlphaFoldDB" id="A0A9J7EL39"/>
<reference evidence="3 4" key="1">
    <citation type="submission" date="2025-04" db="UniProtKB">
        <authorList>
            <consortium name="RefSeq"/>
        </authorList>
    </citation>
    <scope>IDENTIFICATION</scope>
    <source>
        <strain evidence="3 4">Ishihara</strain>
        <tissue evidence="3 4">Whole body</tissue>
    </source>
</reference>